<dbReference type="OrthoDB" id="302822at2157"/>
<evidence type="ECO:0000256" key="1">
    <source>
        <dbReference type="SAM" id="Phobius"/>
    </source>
</evidence>
<evidence type="ECO:0000313" key="2">
    <source>
        <dbReference type="EMBL" id="SDM49821.1"/>
    </source>
</evidence>
<name>A0A1G9TQ87_9EURY</name>
<dbReference type="AlphaFoldDB" id="A0A1G9TQ87"/>
<proteinExistence type="predicted"/>
<keyword evidence="1" id="KW-1133">Transmembrane helix</keyword>
<dbReference type="STRING" id="996166.SAMN05192554_10358"/>
<keyword evidence="1" id="KW-0472">Membrane</keyword>
<organism evidence="2 3">
    <name type="scientific">Haloarchaeobius iranensis</name>
    <dbReference type="NCBI Taxonomy" id="996166"/>
    <lineage>
        <taxon>Archaea</taxon>
        <taxon>Methanobacteriati</taxon>
        <taxon>Methanobacteriota</taxon>
        <taxon>Stenosarchaea group</taxon>
        <taxon>Halobacteria</taxon>
        <taxon>Halobacteriales</taxon>
        <taxon>Halorubellaceae</taxon>
        <taxon>Haloarchaeobius</taxon>
    </lineage>
</organism>
<evidence type="ECO:0000313" key="3">
    <source>
        <dbReference type="Proteomes" id="UP000199370"/>
    </source>
</evidence>
<dbReference type="Proteomes" id="UP000199370">
    <property type="component" value="Unassembled WGS sequence"/>
</dbReference>
<accession>A0A1G9TQ87</accession>
<keyword evidence="1" id="KW-0812">Transmembrane</keyword>
<reference evidence="2 3" key="1">
    <citation type="submission" date="2016-10" db="EMBL/GenBank/DDBJ databases">
        <authorList>
            <person name="de Groot N.N."/>
        </authorList>
    </citation>
    <scope>NUCLEOTIDE SEQUENCE [LARGE SCALE GENOMIC DNA]</scope>
    <source>
        <strain evidence="3">EB21,IBRC-M 10013,KCTC 4048</strain>
    </source>
</reference>
<dbReference type="EMBL" id="FNIA01000003">
    <property type="protein sequence ID" value="SDM49821.1"/>
    <property type="molecule type" value="Genomic_DNA"/>
</dbReference>
<sequence>MKRTFVVGAATTLAGLAGYAIGVASPYPGRELSLVGIMVGITVAAVGLGGDAP</sequence>
<dbReference type="RefSeq" id="WP_175526360.1">
    <property type="nucleotide sequence ID" value="NZ_FNIA01000003.1"/>
</dbReference>
<feature type="transmembrane region" description="Helical" evidence="1">
    <location>
        <begin position="32"/>
        <end position="50"/>
    </location>
</feature>
<gene>
    <name evidence="2" type="ORF">SAMN05192554_10358</name>
</gene>
<keyword evidence="3" id="KW-1185">Reference proteome</keyword>
<protein>
    <submittedName>
        <fullName evidence="2">Uncharacterized protein</fullName>
    </submittedName>
</protein>